<comment type="caution">
    <text evidence="1">The sequence shown here is derived from an EMBL/GenBank/DDBJ whole genome shotgun (WGS) entry which is preliminary data.</text>
</comment>
<name>A0ACB5U3A7_AMBMO</name>
<organism evidence="1 2">
    <name type="scientific">Ambrosiozyma monospora</name>
    <name type="common">Yeast</name>
    <name type="synonym">Endomycopsis monosporus</name>
    <dbReference type="NCBI Taxonomy" id="43982"/>
    <lineage>
        <taxon>Eukaryota</taxon>
        <taxon>Fungi</taxon>
        <taxon>Dikarya</taxon>
        <taxon>Ascomycota</taxon>
        <taxon>Saccharomycotina</taxon>
        <taxon>Pichiomycetes</taxon>
        <taxon>Pichiales</taxon>
        <taxon>Pichiaceae</taxon>
        <taxon>Ambrosiozyma</taxon>
    </lineage>
</organism>
<proteinExistence type="predicted"/>
<reference evidence="1" key="1">
    <citation type="submission" date="2023-04" db="EMBL/GenBank/DDBJ databases">
        <title>Ambrosiozyma monospora NBRC 10751.</title>
        <authorList>
            <person name="Ichikawa N."/>
            <person name="Sato H."/>
            <person name="Tonouchi N."/>
        </authorList>
    </citation>
    <scope>NUCLEOTIDE SEQUENCE</scope>
    <source>
        <strain evidence="1">NBRC 10751</strain>
    </source>
</reference>
<accession>A0ACB5U3A7</accession>
<dbReference type="Proteomes" id="UP001165064">
    <property type="component" value="Unassembled WGS sequence"/>
</dbReference>
<dbReference type="EMBL" id="BSXS01011400">
    <property type="protein sequence ID" value="GMF00422.1"/>
    <property type="molecule type" value="Genomic_DNA"/>
</dbReference>
<gene>
    <name evidence="1" type="ORF">Amon02_001100100</name>
</gene>
<evidence type="ECO:0000313" key="1">
    <source>
        <dbReference type="EMBL" id="GMF00422.1"/>
    </source>
</evidence>
<evidence type="ECO:0000313" key="2">
    <source>
        <dbReference type="Proteomes" id="UP001165064"/>
    </source>
</evidence>
<sequence>MANESIPRKRLRSRVNYHEDDDEYPTKRRKRNNKNDDTSDDEDNEEEDSDSESETTIAHLDLGMLGQSGPTKLFNGKDFFGNKPLTSGQVDVWNIFNWYFRCSLAKSKPLFKLNFDLYNKFVHLILRFYEWELSLVGVEFGKNKNKNGKQIDPSLRKEIVESTMLYQNVKNLSKYSPKNAITEFVKIVLGNIAHSMEARSNFANDERLVSGYVSRNRTLSDPDDEDGKSTLGSGTMFARKKLLI</sequence>
<keyword evidence="2" id="KW-1185">Reference proteome</keyword>
<protein>
    <submittedName>
        <fullName evidence="1">Unnamed protein product</fullName>
    </submittedName>
</protein>